<dbReference type="SUPFAM" id="SSF50249">
    <property type="entry name" value="Nucleic acid-binding proteins"/>
    <property type="match status" value="2"/>
</dbReference>
<proteinExistence type="predicted"/>
<evidence type="ECO:0000259" key="1">
    <source>
        <dbReference type="PROSITE" id="PS51857"/>
    </source>
</evidence>
<dbReference type="Gene3D" id="2.40.50.140">
    <property type="entry name" value="Nucleic acid-binding proteins"/>
    <property type="match status" value="2"/>
</dbReference>
<dbReference type="AlphaFoldDB" id="A0A9Q9HC82"/>
<accession>A0A9Q9HC82</accession>
<reference evidence="2" key="1">
    <citation type="submission" date="2021-08" db="EMBL/GenBank/DDBJ databases">
        <authorList>
            <person name="Nwanade C."/>
            <person name="Wang M."/>
            <person name="Masoudi A."/>
            <person name="Yu Z."/>
            <person name="Liu J."/>
        </authorList>
    </citation>
    <scope>NUCLEOTIDE SEQUENCE</scope>
    <source>
        <strain evidence="2">S056</strain>
    </source>
</reference>
<dbReference type="EMBL" id="CP080776">
    <property type="protein sequence ID" value="UWP94135.1"/>
    <property type="molecule type" value="Genomic_DNA"/>
</dbReference>
<dbReference type="PANTHER" id="PTHR11544">
    <property type="entry name" value="COLD SHOCK DOMAIN CONTAINING PROTEINS"/>
    <property type="match status" value="1"/>
</dbReference>
<dbReference type="GeneID" id="75103145"/>
<dbReference type="GO" id="GO:0003676">
    <property type="term" value="F:nucleic acid binding"/>
    <property type="evidence" value="ECO:0007669"/>
    <property type="project" value="InterPro"/>
</dbReference>
<dbReference type="PRINTS" id="PR00050">
    <property type="entry name" value="COLDSHOCK"/>
</dbReference>
<dbReference type="InterPro" id="IPR002059">
    <property type="entry name" value="CSP_DNA-bd"/>
</dbReference>
<dbReference type="CDD" id="cd04458">
    <property type="entry name" value="CSP_CDS"/>
    <property type="match status" value="2"/>
</dbReference>
<dbReference type="PROSITE" id="PS51857">
    <property type="entry name" value="CSD_2"/>
    <property type="match status" value="2"/>
</dbReference>
<evidence type="ECO:0000313" key="3">
    <source>
        <dbReference type="Proteomes" id="UP001057991"/>
    </source>
</evidence>
<name>A0A9Q9HC82_9RHOB</name>
<dbReference type="SMART" id="SM00357">
    <property type="entry name" value="CSP"/>
    <property type="match status" value="2"/>
</dbReference>
<dbReference type="InterPro" id="IPR012340">
    <property type="entry name" value="NA-bd_OB-fold"/>
</dbReference>
<protein>
    <submittedName>
        <fullName evidence="2">Cold shock domain-containing protein</fullName>
    </submittedName>
</protein>
<dbReference type="InterPro" id="IPR011129">
    <property type="entry name" value="CSD"/>
</dbReference>
<dbReference type="Proteomes" id="UP001057991">
    <property type="component" value="Chromosome"/>
</dbReference>
<gene>
    <name evidence="2" type="ORF">K3X48_07630</name>
</gene>
<feature type="domain" description="CSD" evidence="1">
    <location>
        <begin position="12"/>
        <end position="77"/>
    </location>
</feature>
<dbReference type="GO" id="GO:0005829">
    <property type="term" value="C:cytosol"/>
    <property type="evidence" value="ECO:0007669"/>
    <property type="project" value="UniProtKB-ARBA"/>
</dbReference>
<feature type="domain" description="CSD" evidence="1">
    <location>
        <begin position="105"/>
        <end position="179"/>
    </location>
</feature>
<dbReference type="Pfam" id="PF00313">
    <property type="entry name" value="CSD"/>
    <property type="match status" value="2"/>
</dbReference>
<dbReference type="RefSeq" id="WP_259786956.1">
    <property type="nucleotide sequence ID" value="NZ_CP080772.1"/>
</dbReference>
<sequence length="179" mass="19308">MTHESEVQNTVVLHGHVKWFDPTKGFGFVIADEGGADILLHANVLRNYGQSSVADGAGIEIEVQDTQRGRQAVLVRSITPPETPDLTGLSEEQTGEIDLENAGPIEPARVKWFDKGKGFGFANIFGSDEDVFIHIEVLRRSGLADLQPGEAICLRTVQGKRGKLALVVSAWDSAVNGTS</sequence>
<dbReference type="InterPro" id="IPR050181">
    <property type="entry name" value="Cold_shock_domain"/>
</dbReference>
<evidence type="ECO:0000313" key="2">
    <source>
        <dbReference type="EMBL" id="UWP94135.1"/>
    </source>
</evidence>
<organism evidence="2 3">
    <name type="scientific">Aliiroseovarius crassostreae</name>
    <dbReference type="NCBI Taxonomy" id="154981"/>
    <lineage>
        <taxon>Bacteria</taxon>
        <taxon>Pseudomonadati</taxon>
        <taxon>Pseudomonadota</taxon>
        <taxon>Alphaproteobacteria</taxon>
        <taxon>Rhodobacterales</taxon>
        <taxon>Paracoccaceae</taxon>
        <taxon>Aliiroseovarius</taxon>
    </lineage>
</organism>